<dbReference type="Proteomes" id="UP001320706">
    <property type="component" value="Unassembled WGS sequence"/>
</dbReference>
<dbReference type="EMBL" id="JAMKPW020000042">
    <property type="protein sequence ID" value="KAK8196117.1"/>
    <property type="molecule type" value="Genomic_DNA"/>
</dbReference>
<reference evidence="1" key="1">
    <citation type="submission" date="2024-02" db="EMBL/GenBank/DDBJ databases">
        <title>Metagenome Assembled Genome of Zalaria obscura JY119.</title>
        <authorList>
            <person name="Vighnesh L."/>
            <person name="Jagadeeshwari U."/>
            <person name="Venkata Ramana C."/>
            <person name="Sasikala C."/>
        </authorList>
    </citation>
    <scope>NUCLEOTIDE SEQUENCE</scope>
    <source>
        <strain evidence="1">JY119</strain>
    </source>
</reference>
<gene>
    <name evidence="1" type="ORF">M8818_007270</name>
</gene>
<protein>
    <submittedName>
        <fullName evidence="1">Uncharacterized protein</fullName>
    </submittedName>
</protein>
<organism evidence="1 2">
    <name type="scientific">Zalaria obscura</name>
    <dbReference type="NCBI Taxonomy" id="2024903"/>
    <lineage>
        <taxon>Eukaryota</taxon>
        <taxon>Fungi</taxon>
        <taxon>Dikarya</taxon>
        <taxon>Ascomycota</taxon>
        <taxon>Pezizomycotina</taxon>
        <taxon>Dothideomycetes</taxon>
        <taxon>Dothideomycetidae</taxon>
        <taxon>Dothideales</taxon>
        <taxon>Zalariaceae</taxon>
        <taxon>Zalaria</taxon>
    </lineage>
</organism>
<name>A0ACC3S5E4_9PEZI</name>
<accession>A0ACC3S5E4</accession>
<sequence length="511" mass="58099">MTSLSDLKYKITGLETSNSLEQPRKQSDKSREKIEAGYSSEKRARSEEGSASFEEPVAKRKRHHTDRPEAREDLEETEEHGVRPWKYVTFNGEDETDYTADLPSMIGITGDPAGEQTAILMSFELSKAIQDSVLGTREFDIVERRLKAEEEGLRDREAALESTIAFLERRASRLLEMGTDPPTQGPVKLAVDAYAKVRQELKERRTELQENRTDQTNLERDLDKARQKHRHRHRKADQMLDNVFTECLLLEPADSSVSNQEVSHAEALHRQSKSPSQQPAQIRDPARERLQAQPVRTELNPEEDRVALGAEAAYWRAKQELRRACEALSDRKAEEWDALDQWRRDQAEGVPRETRSEFDQGLLRAIIFRMRAIAAAEDALCEAREHAVSVHGSLNKVDYLDELERYGDRDICPSYAPSQINGMTPRRRSLIEDWRESSHEGLNSGDARHHGEDESDDGIIARSIGLFENGEDLAVGSEKEKIDKWGANAENNWARVLVTLPEALRPGTGKE</sequence>
<proteinExistence type="predicted"/>
<evidence type="ECO:0000313" key="2">
    <source>
        <dbReference type="Proteomes" id="UP001320706"/>
    </source>
</evidence>
<comment type="caution">
    <text evidence="1">The sequence shown here is derived from an EMBL/GenBank/DDBJ whole genome shotgun (WGS) entry which is preliminary data.</text>
</comment>
<evidence type="ECO:0000313" key="1">
    <source>
        <dbReference type="EMBL" id="KAK8196117.1"/>
    </source>
</evidence>
<keyword evidence="2" id="KW-1185">Reference proteome</keyword>